<dbReference type="AlphaFoldDB" id="A0A9Q3GZX8"/>
<proteinExistence type="predicted"/>
<comment type="caution">
    <text evidence="1">The sequence shown here is derived from an EMBL/GenBank/DDBJ whole genome shotgun (WGS) entry which is preliminary data.</text>
</comment>
<dbReference type="EMBL" id="AVOT02008749">
    <property type="protein sequence ID" value="MBW0486638.1"/>
    <property type="molecule type" value="Genomic_DNA"/>
</dbReference>
<accession>A0A9Q3GZX8</accession>
<evidence type="ECO:0000313" key="1">
    <source>
        <dbReference type="EMBL" id="MBW0486638.1"/>
    </source>
</evidence>
<reference evidence="1" key="1">
    <citation type="submission" date="2021-03" db="EMBL/GenBank/DDBJ databases">
        <title>Draft genome sequence of rust myrtle Austropuccinia psidii MF-1, a brazilian biotype.</title>
        <authorList>
            <person name="Quecine M.C."/>
            <person name="Pachon D.M.R."/>
            <person name="Bonatelli M.L."/>
            <person name="Correr F.H."/>
            <person name="Franceschini L.M."/>
            <person name="Leite T.F."/>
            <person name="Margarido G.R.A."/>
            <person name="Almeida C.A."/>
            <person name="Ferrarezi J.A."/>
            <person name="Labate C.A."/>
        </authorList>
    </citation>
    <scope>NUCLEOTIDE SEQUENCE</scope>
    <source>
        <strain evidence="1">MF-1</strain>
    </source>
</reference>
<name>A0A9Q3GZX8_9BASI</name>
<dbReference type="Proteomes" id="UP000765509">
    <property type="component" value="Unassembled WGS sequence"/>
</dbReference>
<organism evidence="1 2">
    <name type="scientific">Austropuccinia psidii MF-1</name>
    <dbReference type="NCBI Taxonomy" id="1389203"/>
    <lineage>
        <taxon>Eukaryota</taxon>
        <taxon>Fungi</taxon>
        <taxon>Dikarya</taxon>
        <taxon>Basidiomycota</taxon>
        <taxon>Pucciniomycotina</taxon>
        <taxon>Pucciniomycetes</taxon>
        <taxon>Pucciniales</taxon>
        <taxon>Sphaerophragmiaceae</taxon>
        <taxon>Austropuccinia</taxon>
    </lineage>
</organism>
<evidence type="ECO:0000313" key="2">
    <source>
        <dbReference type="Proteomes" id="UP000765509"/>
    </source>
</evidence>
<keyword evidence="2" id="KW-1185">Reference proteome</keyword>
<sequence length="81" mass="9115">MTVNSSLDQITLREARSLKGDTAKIIDESLPTRHLRHLSCGSMEIPSYDTDYIPTSKIPSQFGIHALNDHQIKGEDLEHLQ</sequence>
<gene>
    <name evidence="1" type="ORF">O181_026353</name>
</gene>
<protein>
    <submittedName>
        <fullName evidence="1">Uncharacterized protein</fullName>
    </submittedName>
</protein>